<organism evidence="2 3">
    <name type="scientific">Sphingobium wenxiniae (strain DSM 21828 / CGMCC 1.7748 / JZ-1)</name>
    <dbReference type="NCBI Taxonomy" id="595605"/>
    <lineage>
        <taxon>Bacteria</taxon>
        <taxon>Pseudomonadati</taxon>
        <taxon>Pseudomonadota</taxon>
        <taxon>Alphaproteobacteria</taxon>
        <taxon>Sphingomonadales</taxon>
        <taxon>Sphingomonadaceae</taxon>
        <taxon>Sphingobium</taxon>
    </lineage>
</organism>
<keyword evidence="1" id="KW-1133">Transmembrane helix</keyword>
<evidence type="ECO:0000313" key="3">
    <source>
        <dbReference type="Proteomes" id="UP000316624"/>
    </source>
</evidence>
<reference evidence="2 3" key="1">
    <citation type="journal article" date="2015" name="Stand. Genomic Sci.">
        <title>Genomic Encyclopedia of Bacterial and Archaeal Type Strains, Phase III: the genomes of soil and plant-associated and newly described type strains.</title>
        <authorList>
            <person name="Whitman W.B."/>
            <person name="Woyke T."/>
            <person name="Klenk H.P."/>
            <person name="Zhou Y."/>
            <person name="Lilburn T.G."/>
            <person name="Beck B.J."/>
            <person name="De Vos P."/>
            <person name="Vandamme P."/>
            <person name="Eisen J.A."/>
            <person name="Garrity G."/>
            <person name="Hugenholtz P."/>
            <person name="Kyrpides N.C."/>
        </authorList>
    </citation>
    <scope>NUCLEOTIDE SEQUENCE [LARGE SCALE GENOMIC DNA]</scope>
    <source>
        <strain evidence="2 3">CGMCC 1.7748</strain>
    </source>
</reference>
<keyword evidence="1" id="KW-0472">Membrane</keyword>
<protein>
    <submittedName>
        <fullName evidence="2">Uncharacterized protein</fullName>
    </submittedName>
</protein>
<feature type="transmembrane region" description="Helical" evidence="1">
    <location>
        <begin position="39"/>
        <end position="59"/>
    </location>
</feature>
<dbReference type="EMBL" id="VLKK01000007">
    <property type="protein sequence ID" value="TWH93215.1"/>
    <property type="molecule type" value="Genomic_DNA"/>
</dbReference>
<dbReference type="RefSeq" id="WP_145073383.1">
    <property type="nucleotide sequence ID" value="NZ_JACIIY010000006.1"/>
</dbReference>
<dbReference type="AlphaFoldDB" id="A0A562KDC4"/>
<accession>A0A562KDC4</accession>
<proteinExistence type="predicted"/>
<keyword evidence="1" id="KW-0812">Transmembrane</keyword>
<evidence type="ECO:0000256" key="1">
    <source>
        <dbReference type="SAM" id="Phobius"/>
    </source>
</evidence>
<gene>
    <name evidence="2" type="ORF">IQ35_02122</name>
</gene>
<evidence type="ECO:0000313" key="2">
    <source>
        <dbReference type="EMBL" id="TWH93215.1"/>
    </source>
</evidence>
<comment type="caution">
    <text evidence="2">The sequence shown here is derived from an EMBL/GenBank/DDBJ whole genome shotgun (WGS) entry which is preliminary data.</text>
</comment>
<sequence>MRDLIAGVALLGSLAAFGASVIAMFKPLPRLGMPTRRRALAGIGVAFALFVMTAIVIPAPSPDLANASAGRRPAPEAGTVRAADPQIAEVQAYLATRHASIKVNLDQMWSDGDLTKHAALVLKAAGQAIKNEASDLPASIETVNFWFTAPLIDGHGKETRGKVLEFRMKTAELKLVEYGKIAPEGLLEFADDIEVRVPAREGINTYCRQNRPTSPLFCTKAGG</sequence>
<name>A0A562KDC4_SPHWJ</name>
<keyword evidence="3" id="KW-1185">Reference proteome</keyword>
<dbReference type="Proteomes" id="UP000316624">
    <property type="component" value="Unassembled WGS sequence"/>
</dbReference>